<evidence type="ECO:0000313" key="2">
    <source>
        <dbReference type="EMBL" id="EAU63853.1"/>
    </source>
</evidence>
<gene>
    <name evidence="2" type="ORF">STIAU_4755</name>
</gene>
<name>Q08TP6_STIAD</name>
<dbReference type="AlphaFoldDB" id="Q08TP6"/>
<feature type="region of interest" description="Disordered" evidence="1">
    <location>
        <begin position="338"/>
        <end position="376"/>
    </location>
</feature>
<dbReference type="EMBL" id="AAMD01000142">
    <property type="protein sequence ID" value="EAU63853.1"/>
    <property type="molecule type" value="Genomic_DNA"/>
</dbReference>
<protein>
    <submittedName>
        <fullName evidence="2">Uncharacterized protein</fullName>
    </submittedName>
</protein>
<reference evidence="2 3" key="1">
    <citation type="submission" date="2006-04" db="EMBL/GenBank/DDBJ databases">
        <authorList>
            <person name="Nierman W.C."/>
        </authorList>
    </citation>
    <scope>NUCLEOTIDE SEQUENCE [LARGE SCALE GENOMIC DNA]</scope>
    <source>
        <strain evidence="2 3">DW4/3-1</strain>
    </source>
</reference>
<sequence>MGDGVLVVGHGRRGEHLAQEEQGEPTHALVQHLQQAALQVGGLQGLHAAHALDVLGGRFLGHVEHVVHGDDAQQHPLGVRHRQHHAVILLEEADDLLPVHGGRDADELAIVDVGDAGVRLGEHQRGQAHLVQQPSLLVDDVEHAQRLAPLAVGAHIAERLGRREVSRQGEVLRRHVAAGALLRVPQELPRHLQLRGRQRGERPPRHLRGQLLQQARPVVRRHLVEQVLQLLGGQGADHFGLLERRQVLEDQRGLVARQQPEQHATVLRGQILDDLGHVGRIHLGEGLAQRVPIPGEDQLIEFGLEEVSQHRGLHLRWSGRMVYETRRFRYGIFARARGARPGPPADRAPSRGKQGRGACAREPRRRPFPGKEEGQCRLGGLAGSQLTAPLGLVVRRAQALGPRLAIAARNGAAALGRNRAGRHELGRTAAAPH</sequence>
<accession>Q08TP6</accession>
<comment type="caution">
    <text evidence="2">The sequence shown here is derived from an EMBL/GenBank/DDBJ whole genome shotgun (WGS) entry which is preliminary data.</text>
</comment>
<evidence type="ECO:0000256" key="1">
    <source>
        <dbReference type="SAM" id="MobiDB-lite"/>
    </source>
</evidence>
<proteinExistence type="predicted"/>
<dbReference type="Proteomes" id="UP000032702">
    <property type="component" value="Unassembled WGS sequence"/>
</dbReference>
<evidence type="ECO:0000313" key="3">
    <source>
        <dbReference type="Proteomes" id="UP000032702"/>
    </source>
</evidence>
<organism evidence="2 3">
    <name type="scientific">Stigmatella aurantiaca (strain DW4/3-1)</name>
    <dbReference type="NCBI Taxonomy" id="378806"/>
    <lineage>
        <taxon>Bacteria</taxon>
        <taxon>Pseudomonadati</taxon>
        <taxon>Myxococcota</taxon>
        <taxon>Myxococcia</taxon>
        <taxon>Myxococcales</taxon>
        <taxon>Cystobacterineae</taxon>
        <taxon>Archangiaceae</taxon>
        <taxon>Stigmatella</taxon>
    </lineage>
</organism>